<dbReference type="SUPFAM" id="SSF161084">
    <property type="entry name" value="MAPEG domain-like"/>
    <property type="match status" value="1"/>
</dbReference>
<protein>
    <recommendedName>
        <fullName evidence="8">Mapeg family protein</fullName>
    </recommendedName>
</protein>
<dbReference type="Pfam" id="PF01124">
    <property type="entry name" value="MAPEG"/>
    <property type="match status" value="1"/>
</dbReference>
<evidence type="ECO:0000313" key="6">
    <source>
        <dbReference type="EMBL" id="CDW77567.1"/>
    </source>
</evidence>
<sequence>MLNTQPDNYPELFPYVLIVMVLICGSCLSHGPLVTIQARKRNFGPEFMSQFFETHKQFFKSDVNPVGFPDTGSGRYCEQMSYKNWIDFNNAFRCHLNFVEQLPIMMVIIYLAALKQPLAALILSSMYFICKILYTIGYVLKGPNLRQIGALPIFFIKWTLYGLSFYTVACYLDQYRAENHSHI</sequence>
<evidence type="ECO:0000256" key="4">
    <source>
        <dbReference type="ARBA" id="ARBA00023136"/>
    </source>
</evidence>
<evidence type="ECO:0000256" key="2">
    <source>
        <dbReference type="ARBA" id="ARBA00022692"/>
    </source>
</evidence>
<evidence type="ECO:0000256" key="1">
    <source>
        <dbReference type="ARBA" id="ARBA00004370"/>
    </source>
</evidence>
<name>A0A078A7M6_STYLE</name>
<dbReference type="InterPro" id="IPR023352">
    <property type="entry name" value="MAPEG-like_dom_sf"/>
</dbReference>
<evidence type="ECO:0008006" key="8">
    <source>
        <dbReference type="Google" id="ProtNLM"/>
    </source>
</evidence>
<evidence type="ECO:0000256" key="5">
    <source>
        <dbReference type="SAM" id="Phobius"/>
    </source>
</evidence>
<feature type="transmembrane region" description="Helical" evidence="5">
    <location>
        <begin position="12"/>
        <end position="33"/>
    </location>
</feature>
<dbReference type="EMBL" id="CCKQ01006268">
    <property type="protein sequence ID" value="CDW77567.1"/>
    <property type="molecule type" value="Genomic_DNA"/>
</dbReference>
<comment type="subcellular location">
    <subcellularLocation>
        <location evidence="1">Membrane</location>
    </subcellularLocation>
</comment>
<keyword evidence="7" id="KW-1185">Reference proteome</keyword>
<evidence type="ECO:0000313" key="7">
    <source>
        <dbReference type="Proteomes" id="UP000039865"/>
    </source>
</evidence>
<dbReference type="OrthoDB" id="312603at2759"/>
<dbReference type="Proteomes" id="UP000039865">
    <property type="component" value="Unassembled WGS sequence"/>
</dbReference>
<dbReference type="Gene3D" id="1.20.120.550">
    <property type="entry name" value="Membrane associated eicosanoid/glutathione metabolism-like domain"/>
    <property type="match status" value="1"/>
</dbReference>
<keyword evidence="2 5" id="KW-0812">Transmembrane</keyword>
<feature type="transmembrane region" description="Helical" evidence="5">
    <location>
        <begin position="152"/>
        <end position="172"/>
    </location>
</feature>
<gene>
    <name evidence="6" type="primary">Contig17526.g843</name>
    <name evidence="6" type="ORF">STYLEM_6530</name>
</gene>
<accession>A0A078A7M6</accession>
<evidence type="ECO:0000256" key="3">
    <source>
        <dbReference type="ARBA" id="ARBA00022989"/>
    </source>
</evidence>
<proteinExistence type="predicted"/>
<feature type="transmembrane region" description="Helical" evidence="5">
    <location>
        <begin position="118"/>
        <end position="140"/>
    </location>
</feature>
<dbReference type="InterPro" id="IPR001129">
    <property type="entry name" value="Membr-assoc_MAPEG"/>
</dbReference>
<keyword evidence="3 5" id="KW-1133">Transmembrane helix</keyword>
<dbReference type="GO" id="GO:0016020">
    <property type="term" value="C:membrane"/>
    <property type="evidence" value="ECO:0007669"/>
    <property type="project" value="UniProtKB-SubCell"/>
</dbReference>
<organism evidence="6 7">
    <name type="scientific">Stylonychia lemnae</name>
    <name type="common">Ciliate</name>
    <dbReference type="NCBI Taxonomy" id="5949"/>
    <lineage>
        <taxon>Eukaryota</taxon>
        <taxon>Sar</taxon>
        <taxon>Alveolata</taxon>
        <taxon>Ciliophora</taxon>
        <taxon>Intramacronucleata</taxon>
        <taxon>Spirotrichea</taxon>
        <taxon>Stichotrichia</taxon>
        <taxon>Sporadotrichida</taxon>
        <taxon>Oxytrichidae</taxon>
        <taxon>Stylonychinae</taxon>
        <taxon>Stylonychia</taxon>
    </lineage>
</organism>
<dbReference type="InParanoid" id="A0A078A7M6"/>
<keyword evidence="4 5" id="KW-0472">Membrane</keyword>
<dbReference type="AlphaFoldDB" id="A0A078A7M6"/>
<reference evidence="6 7" key="1">
    <citation type="submission" date="2014-06" db="EMBL/GenBank/DDBJ databases">
        <authorList>
            <person name="Swart Estienne"/>
        </authorList>
    </citation>
    <scope>NUCLEOTIDE SEQUENCE [LARGE SCALE GENOMIC DNA]</scope>
    <source>
        <strain evidence="6 7">130c</strain>
    </source>
</reference>